<protein>
    <submittedName>
        <fullName evidence="2">Uncharacterized protein</fullName>
    </submittedName>
</protein>
<evidence type="ECO:0000313" key="2">
    <source>
        <dbReference type="EMBL" id="CAB3743840.1"/>
    </source>
</evidence>
<name>A0A6J5CTK0_9BURK</name>
<feature type="region of interest" description="Disordered" evidence="1">
    <location>
        <begin position="185"/>
        <end position="206"/>
    </location>
</feature>
<feature type="region of interest" description="Disordered" evidence="1">
    <location>
        <begin position="100"/>
        <end position="127"/>
    </location>
</feature>
<organism evidence="2 3">
    <name type="scientific">Paraburkholderia sediminicola</name>
    <dbReference type="NCBI Taxonomy" id="458836"/>
    <lineage>
        <taxon>Bacteria</taxon>
        <taxon>Pseudomonadati</taxon>
        <taxon>Pseudomonadota</taxon>
        <taxon>Betaproteobacteria</taxon>
        <taxon>Burkholderiales</taxon>
        <taxon>Burkholderiaceae</taxon>
        <taxon>Paraburkholderia</taxon>
    </lineage>
</organism>
<keyword evidence="3" id="KW-1185">Reference proteome</keyword>
<dbReference type="AlphaFoldDB" id="A0A6J5CTK0"/>
<evidence type="ECO:0000313" key="3">
    <source>
        <dbReference type="Proteomes" id="UP000494255"/>
    </source>
</evidence>
<dbReference type="Proteomes" id="UP000494255">
    <property type="component" value="Unassembled WGS sequence"/>
</dbReference>
<proteinExistence type="predicted"/>
<accession>A0A6J5CTK0</accession>
<sequence>MGVLPDTTLPLRAVVIHTTPTLHLFAIFSMDHEQLASALRRLASTSPKRSKASHLKALLPDIEAALAARVPAVDILNTLREQGLHISLRTFHGTLYRLRKSASPPGSGSKSAAAAAHPSAPAPVTASRATAPLEAHKPAPPTTVAPTPAPAPAQTRIKTFEQLQSENPHLSSMQLNRLYAEQYGEPRVSNADIDALKKKYPQHAKP</sequence>
<evidence type="ECO:0000256" key="1">
    <source>
        <dbReference type="SAM" id="MobiDB-lite"/>
    </source>
</evidence>
<dbReference type="EMBL" id="CADIKC010000017">
    <property type="protein sequence ID" value="CAB3743840.1"/>
    <property type="molecule type" value="Genomic_DNA"/>
</dbReference>
<reference evidence="2 3" key="1">
    <citation type="submission" date="2020-04" db="EMBL/GenBank/DDBJ databases">
        <authorList>
            <person name="De Canck E."/>
        </authorList>
    </citation>
    <scope>NUCLEOTIDE SEQUENCE [LARGE SCALE GENOMIC DNA]</scope>
    <source>
        <strain evidence="2 3">LMG 24238</strain>
    </source>
</reference>
<gene>
    <name evidence="2" type="ORF">LMG24238_07146</name>
</gene>
<feature type="compositionally biased region" description="Low complexity" evidence="1">
    <location>
        <begin position="101"/>
        <end position="123"/>
    </location>
</feature>